<name>A0A5C3QJW2_9AGAR</name>
<dbReference type="EMBL" id="ML178824">
    <property type="protein sequence ID" value="TFL01837.1"/>
    <property type="molecule type" value="Genomic_DNA"/>
</dbReference>
<gene>
    <name evidence="1" type="ORF">BDV98DRAFT_567602</name>
</gene>
<accession>A0A5C3QJW2</accession>
<keyword evidence="2" id="KW-1185">Reference proteome</keyword>
<dbReference type="Proteomes" id="UP000305067">
    <property type="component" value="Unassembled WGS sequence"/>
</dbReference>
<reference evidence="1 2" key="1">
    <citation type="journal article" date="2019" name="Nat. Ecol. Evol.">
        <title>Megaphylogeny resolves global patterns of mushroom evolution.</title>
        <authorList>
            <person name="Varga T."/>
            <person name="Krizsan K."/>
            <person name="Foldi C."/>
            <person name="Dima B."/>
            <person name="Sanchez-Garcia M."/>
            <person name="Sanchez-Ramirez S."/>
            <person name="Szollosi G.J."/>
            <person name="Szarkandi J.G."/>
            <person name="Papp V."/>
            <person name="Albert L."/>
            <person name="Andreopoulos W."/>
            <person name="Angelini C."/>
            <person name="Antonin V."/>
            <person name="Barry K.W."/>
            <person name="Bougher N.L."/>
            <person name="Buchanan P."/>
            <person name="Buyck B."/>
            <person name="Bense V."/>
            <person name="Catcheside P."/>
            <person name="Chovatia M."/>
            <person name="Cooper J."/>
            <person name="Damon W."/>
            <person name="Desjardin D."/>
            <person name="Finy P."/>
            <person name="Geml J."/>
            <person name="Haridas S."/>
            <person name="Hughes K."/>
            <person name="Justo A."/>
            <person name="Karasinski D."/>
            <person name="Kautmanova I."/>
            <person name="Kiss B."/>
            <person name="Kocsube S."/>
            <person name="Kotiranta H."/>
            <person name="LaButti K.M."/>
            <person name="Lechner B.E."/>
            <person name="Liimatainen K."/>
            <person name="Lipzen A."/>
            <person name="Lukacs Z."/>
            <person name="Mihaltcheva S."/>
            <person name="Morgado L.N."/>
            <person name="Niskanen T."/>
            <person name="Noordeloos M.E."/>
            <person name="Ohm R.A."/>
            <person name="Ortiz-Santana B."/>
            <person name="Ovrebo C."/>
            <person name="Racz N."/>
            <person name="Riley R."/>
            <person name="Savchenko A."/>
            <person name="Shiryaev A."/>
            <person name="Soop K."/>
            <person name="Spirin V."/>
            <person name="Szebenyi C."/>
            <person name="Tomsovsky M."/>
            <person name="Tulloss R.E."/>
            <person name="Uehling J."/>
            <person name="Grigoriev I.V."/>
            <person name="Vagvolgyi C."/>
            <person name="Papp T."/>
            <person name="Martin F.M."/>
            <person name="Miettinen O."/>
            <person name="Hibbett D.S."/>
            <person name="Nagy L.G."/>
        </authorList>
    </citation>
    <scope>NUCLEOTIDE SEQUENCE [LARGE SCALE GENOMIC DNA]</scope>
    <source>
        <strain evidence="1 2">CBS 309.79</strain>
    </source>
</reference>
<evidence type="ECO:0000313" key="2">
    <source>
        <dbReference type="Proteomes" id="UP000305067"/>
    </source>
</evidence>
<proteinExistence type="predicted"/>
<protein>
    <submittedName>
        <fullName evidence="1">Uncharacterized protein</fullName>
    </submittedName>
</protein>
<sequence>MDIGKTLLWITSMPVRSDLRLLITTTHEHPRTSPPSGAHAESMLTLASHVVNRLSTIINTSCQTHYSDKALWINQHSSHFSVALVDVDQETLAVAPIYLKIDYLRPSFSDASFSILRSVCVPNALSVRLTIRTSDLCSLEDWRQFLTNHPRIETLELTGITRFQSNRLIEVLRLLSSPL</sequence>
<dbReference type="AlphaFoldDB" id="A0A5C3QJW2"/>
<evidence type="ECO:0000313" key="1">
    <source>
        <dbReference type="EMBL" id="TFL01837.1"/>
    </source>
</evidence>
<organism evidence="1 2">
    <name type="scientific">Pterulicium gracile</name>
    <dbReference type="NCBI Taxonomy" id="1884261"/>
    <lineage>
        <taxon>Eukaryota</taxon>
        <taxon>Fungi</taxon>
        <taxon>Dikarya</taxon>
        <taxon>Basidiomycota</taxon>
        <taxon>Agaricomycotina</taxon>
        <taxon>Agaricomycetes</taxon>
        <taxon>Agaricomycetidae</taxon>
        <taxon>Agaricales</taxon>
        <taxon>Pleurotineae</taxon>
        <taxon>Pterulaceae</taxon>
        <taxon>Pterulicium</taxon>
    </lineage>
</organism>